<proteinExistence type="inferred from homology"/>
<dbReference type="Pfam" id="PF02578">
    <property type="entry name" value="Cu-oxidase_4"/>
    <property type="match status" value="1"/>
</dbReference>
<evidence type="ECO:0000256" key="8">
    <source>
        <dbReference type="ARBA" id="ARBA00048968"/>
    </source>
</evidence>
<dbReference type="PANTHER" id="PTHR30616:SF2">
    <property type="entry name" value="PURINE NUCLEOSIDE PHOSPHORYLASE LACC1"/>
    <property type="match status" value="1"/>
</dbReference>
<dbReference type="GO" id="GO:0016787">
    <property type="term" value="F:hydrolase activity"/>
    <property type="evidence" value="ECO:0007669"/>
    <property type="project" value="UniProtKB-KW"/>
</dbReference>
<evidence type="ECO:0000256" key="6">
    <source>
        <dbReference type="ARBA" id="ARBA00022833"/>
    </source>
</evidence>
<evidence type="ECO:0000256" key="9">
    <source>
        <dbReference type="ARBA" id="ARBA00049893"/>
    </source>
</evidence>
<keyword evidence="6" id="KW-0862">Zinc</keyword>
<dbReference type="GO" id="GO:0017061">
    <property type="term" value="F:S-methyl-5-thioadenosine phosphorylase activity"/>
    <property type="evidence" value="ECO:0007669"/>
    <property type="project" value="UniProtKB-EC"/>
</dbReference>
<dbReference type="InterPro" id="IPR011324">
    <property type="entry name" value="Cytotoxic_necrot_fac-like_cat"/>
</dbReference>
<evidence type="ECO:0000256" key="2">
    <source>
        <dbReference type="ARBA" id="ARBA00007353"/>
    </source>
</evidence>
<dbReference type="SUPFAM" id="SSF64438">
    <property type="entry name" value="CNF1/YfiH-like putative cysteine hydrolases"/>
    <property type="match status" value="1"/>
</dbReference>
<comment type="similarity">
    <text evidence="2 10">Belongs to the purine nucleoside phosphorylase YfiH/LACC1 family.</text>
</comment>
<keyword evidence="5" id="KW-0378">Hydrolase</keyword>
<dbReference type="OrthoDB" id="4279at2"/>
<evidence type="ECO:0000313" key="12">
    <source>
        <dbReference type="Proteomes" id="UP000176037"/>
    </source>
</evidence>
<organism evidence="11 12">
    <name type="scientific">Alteromonas lipolytica</name>
    <dbReference type="NCBI Taxonomy" id="1856405"/>
    <lineage>
        <taxon>Bacteria</taxon>
        <taxon>Pseudomonadati</taxon>
        <taxon>Pseudomonadota</taxon>
        <taxon>Gammaproteobacteria</taxon>
        <taxon>Alteromonadales</taxon>
        <taxon>Alteromonadaceae</taxon>
        <taxon>Alteromonas/Salinimonas group</taxon>
        <taxon>Alteromonas</taxon>
    </lineage>
</organism>
<gene>
    <name evidence="11" type="ORF">BFC17_04740</name>
</gene>
<evidence type="ECO:0000256" key="7">
    <source>
        <dbReference type="ARBA" id="ARBA00047989"/>
    </source>
</evidence>
<dbReference type="STRING" id="1856405.BFC17_04740"/>
<dbReference type="InterPro" id="IPR003730">
    <property type="entry name" value="Cu_polyphenol_OxRdtase"/>
</dbReference>
<comment type="catalytic activity">
    <reaction evidence="1">
        <text>inosine + phosphate = alpha-D-ribose 1-phosphate + hypoxanthine</text>
        <dbReference type="Rhea" id="RHEA:27646"/>
        <dbReference type="ChEBI" id="CHEBI:17368"/>
        <dbReference type="ChEBI" id="CHEBI:17596"/>
        <dbReference type="ChEBI" id="CHEBI:43474"/>
        <dbReference type="ChEBI" id="CHEBI:57720"/>
        <dbReference type="EC" id="2.4.2.1"/>
    </reaction>
    <physiologicalReaction direction="left-to-right" evidence="1">
        <dbReference type="Rhea" id="RHEA:27647"/>
    </physiologicalReaction>
</comment>
<name>A0A1E8F9K9_9ALTE</name>
<comment type="catalytic activity">
    <reaction evidence="7">
        <text>adenosine + H2O + H(+) = inosine + NH4(+)</text>
        <dbReference type="Rhea" id="RHEA:24408"/>
        <dbReference type="ChEBI" id="CHEBI:15377"/>
        <dbReference type="ChEBI" id="CHEBI:15378"/>
        <dbReference type="ChEBI" id="CHEBI:16335"/>
        <dbReference type="ChEBI" id="CHEBI:17596"/>
        <dbReference type="ChEBI" id="CHEBI:28938"/>
        <dbReference type="EC" id="3.5.4.4"/>
    </reaction>
    <physiologicalReaction direction="left-to-right" evidence="7">
        <dbReference type="Rhea" id="RHEA:24409"/>
    </physiologicalReaction>
</comment>
<dbReference type="NCBIfam" id="TIGR00726">
    <property type="entry name" value="peptidoglycan editing factor PgeF"/>
    <property type="match status" value="1"/>
</dbReference>
<evidence type="ECO:0000313" key="11">
    <source>
        <dbReference type="EMBL" id="OFI32476.1"/>
    </source>
</evidence>
<dbReference type="EMBL" id="MJIC01000016">
    <property type="protein sequence ID" value="OFI32476.1"/>
    <property type="molecule type" value="Genomic_DNA"/>
</dbReference>
<reference evidence="11 12" key="1">
    <citation type="submission" date="2016-09" db="EMBL/GenBank/DDBJ databases">
        <title>Alteromonas lipolytica, a new species isolated from sea water.</title>
        <authorList>
            <person name="Wu Y.-H."/>
            <person name="Cheng H."/>
            <person name="Xu X.-W."/>
        </authorList>
    </citation>
    <scope>NUCLEOTIDE SEQUENCE [LARGE SCALE GENOMIC DNA]</scope>
    <source>
        <strain evidence="11 12">JW12</strain>
    </source>
</reference>
<evidence type="ECO:0000256" key="4">
    <source>
        <dbReference type="ARBA" id="ARBA00022723"/>
    </source>
</evidence>
<dbReference type="CDD" id="cd16833">
    <property type="entry name" value="YfiH"/>
    <property type="match status" value="1"/>
</dbReference>
<dbReference type="PANTHER" id="PTHR30616">
    <property type="entry name" value="UNCHARACTERIZED PROTEIN YFIH"/>
    <property type="match status" value="1"/>
</dbReference>
<evidence type="ECO:0000256" key="5">
    <source>
        <dbReference type="ARBA" id="ARBA00022801"/>
    </source>
</evidence>
<evidence type="ECO:0000256" key="10">
    <source>
        <dbReference type="RuleBase" id="RU361274"/>
    </source>
</evidence>
<evidence type="ECO:0000256" key="1">
    <source>
        <dbReference type="ARBA" id="ARBA00000553"/>
    </source>
</evidence>
<protein>
    <recommendedName>
        <fullName evidence="10">Purine nucleoside phosphorylase</fullName>
    </recommendedName>
</protein>
<dbReference type="RefSeq" id="WP_070178004.1">
    <property type="nucleotide sequence ID" value="NZ_BMJR01000005.1"/>
</dbReference>
<dbReference type="GO" id="GO:0005507">
    <property type="term" value="F:copper ion binding"/>
    <property type="evidence" value="ECO:0007669"/>
    <property type="project" value="TreeGrafter"/>
</dbReference>
<comment type="catalytic activity">
    <reaction evidence="9">
        <text>S-methyl-5'-thioadenosine + phosphate = 5-(methylsulfanyl)-alpha-D-ribose 1-phosphate + adenine</text>
        <dbReference type="Rhea" id="RHEA:11852"/>
        <dbReference type="ChEBI" id="CHEBI:16708"/>
        <dbReference type="ChEBI" id="CHEBI:17509"/>
        <dbReference type="ChEBI" id="CHEBI:43474"/>
        <dbReference type="ChEBI" id="CHEBI:58533"/>
        <dbReference type="EC" id="2.4.2.28"/>
    </reaction>
    <physiologicalReaction direction="left-to-right" evidence="9">
        <dbReference type="Rhea" id="RHEA:11853"/>
    </physiologicalReaction>
</comment>
<keyword evidence="4" id="KW-0479">Metal-binding</keyword>
<comment type="caution">
    <text evidence="11">The sequence shown here is derived from an EMBL/GenBank/DDBJ whole genome shotgun (WGS) entry which is preliminary data.</text>
</comment>
<dbReference type="InterPro" id="IPR038371">
    <property type="entry name" value="Cu_polyphenol_OxRdtase_sf"/>
</dbReference>
<dbReference type="Proteomes" id="UP000176037">
    <property type="component" value="Unassembled WGS sequence"/>
</dbReference>
<keyword evidence="3" id="KW-0808">Transferase</keyword>
<dbReference type="Gene3D" id="3.60.140.10">
    <property type="entry name" value="CNF1/YfiH-like putative cysteine hydrolases"/>
    <property type="match status" value="1"/>
</dbReference>
<keyword evidence="12" id="KW-1185">Reference proteome</keyword>
<sequence length="242" mass="26019">MKSEIPLILPRWSAPQNVLAYCTTREGGFSQGNYAGLNVGLHVGDDAEVVLRNRHLLPASDKIHWLNQIHGADVVTLPTAATSADAAISRSASYYCAVMTADCVPVLLCDNSGKEVAAIHAGWKGLHLKIIEHTVAGMTSPPDQLMAWIGPAISQACYEVPESVATHFMAYPAAVVRSANPDKYLIDLPLVAKYQLELLGVGSVVNSALCTYQDPRFFSHRRATHNAQSQTGRIVSVIGLCA</sequence>
<dbReference type="AlphaFoldDB" id="A0A1E8F9K9"/>
<comment type="catalytic activity">
    <reaction evidence="8">
        <text>adenosine + phosphate = alpha-D-ribose 1-phosphate + adenine</text>
        <dbReference type="Rhea" id="RHEA:27642"/>
        <dbReference type="ChEBI" id="CHEBI:16335"/>
        <dbReference type="ChEBI" id="CHEBI:16708"/>
        <dbReference type="ChEBI" id="CHEBI:43474"/>
        <dbReference type="ChEBI" id="CHEBI:57720"/>
        <dbReference type="EC" id="2.4.2.1"/>
    </reaction>
    <physiologicalReaction direction="left-to-right" evidence="8">
        <dbReference type="Rhea" id="RHEA:27643"/>
    </physiologicalReaction>
</comment>
<accession>A0A1E8F9K9</accession>
<evidence type="ECO:0000256" key="3">
    <source>
        <dbReference type="ARBA" id="ARBA00022679"/>
    </source>
</evidence>